<dbReference type="Gene3D" id="3.40.50.300">
    <property type="entry name" value="P-loop containing nucleotide triphosphate hydrolases"/>
    <property type="match status" value="1"/>
</dbReference>
<evidence type="ECO:0000256" key="1">
    <source>
        <dbReference type="ARBA" id="ARBA00009018"/>
    </source>
</evidence>
<keyword evidence="8" id="KW-1185">Reference proteome</keyword>
<accession>H6L2A6</accession>
<dbReference type="GO" id="GO:0005737">
    <property type="term" value="C:cytoplasm"/>
    <property type="evidence" value="ECO:0007669"/>
    <property type="project" value="UniProtKB-SubCell"/>
</dbReference>
<comment type="similarity">
    <text evidence="1 5">Belongs to the CoaE family.</text>
</comment>
<dbReference type="PANTHER" id="PTHR10695:SF46">
    <property type="entry name" value="BIFUNCTIONAL COENZYME A SYNTHASE-RELATED"/>
    <property type="match status" value="1"/>
</dbReference>
<comment type="pathway">
    <text evidence="5">Cofactor biosynthesis; coenzyme A biosynthesis; CoA from (R)-pantothenate: step 5/5.</text>
</comment>
<dbReference type="AlphaFoldDB" id="H6L2A6"/>
<dbReference type="PROSITE" id="PS51219">
    <property type="entry name" value="DPCK"/>
    <property type="match status" value="1"/>
</dbReference>
<keyword evidence="3 5" id="KW-0067">ATP-binding</keyword>
<dbReference type="RefSeq" id="WP_015692365.1">
    <property type="nucleotide sequence ID" value="NC_016940.1"/>
</dbReference>
<dbReference type="SUPFAM" id="SSF52540">
    <property type="entry name" value="P-loop containing nucleoside triphosphate hydrolases"/>
    <property type="match status" value="1"/>
</dbReference>
<keyword evidence="5 7" id="KW-0808">Transferase</keyword>
<protein>
    <recommendedName>
        <fullName evidence="5 6">Dephospho-CoA kinase</fullName>
        <ecNumber evidence="5 6">2.7.1.24</ecNumber>
    </recommendedName>
    <alternativeName>
        <fullName evidence="5">Dephosphocoenzyme A kinase</fullName>
    </alternativeName>
</protein>
<dbReference type="InterPro" id="IPR001977">
    <property type="entry name" value="Depp_CoAkinase"/>
</dbReference>
<reference evidence="7 8" key="1">
    <citation type="journal article" date="2012" name="Stand. Genomic Sci.">
        <title>Complete genome sequencing and analysis of Saprospira grandis str. Lewin, a predatory marine bacterium.</title>
        <authorList>
            <person name="Saw J.H."/>
            <person name="Yuryev A."/>
            <person name="Kanbe M."/>
            <person name="Hou S."/>
            <person name="Young A.G."/>
            <person name="Aizawa S."/>
            <person name="Alam M."/>
        </authorList>
    </citation>
    <scope>NUCLEOTIDE SEQUENCE [LARGE SCALE GENOMIC DNA]</scope>
    <source>
        <strain evidence="7 8">Lewin</strain>
    </source>
</reference>
<comment type="subcellular location">
    <subcellularLocation>
        <location evidence="5">Cytoplasm</location>
    </subcellularLocation>
</comment>
<dbReference type="EMBL" id="CP002831">
    <property type="protein sequence ID" value="AFC24744.1"/>
    <property type="molecule type" value="Genomic_DNA"/>
</dbReference>
<dbReference type="KEGG" id="sgn:SGRA_2013"/>
<evidence type="ECO:0000313" key="8">
    <source>
        <dbReference type="Proteomes" id="UP000007519"/>
    </source>
</evidence>
<dbReference type="GO" id="GO:0004140">
    <property type="term" value="F:dephospho-CoA kinase activity"/>
    <property type="evidence" value="ECO:0007669"/>
    <property type="project" value="UniProtKB-UniRule"/>
</dbReference>
<comment type="function">
    <text evidence="5">Catalyzes the phosphorylation of the 3'-hydroxyl group of dephosphocoenzyme A to form coenzyme A.</text>
</comment>
<evidence type="ECO:0000313" key="7">
    <source>
        <dbReference type="EMBL" id="AFC24744.1"/>
    </source>
</evidence>
<gene>
    <name evidence="5 7" type="primary">coaE</name>
    <name evidence="7" type="ordered locus">SGRA_2013</name>
</gene>
<dbReference type="UniPathway" id="UPA00241">
    <property type="reaction ID" value="UER00356"/>
</dbReference>
<dbReference type="STRING" id="984262.SGRA_2013"/>
<dbReference type="CDD" id="cd02022">
    <property type="entry name" value="DPCK"/>
    <property type="match status" value="1"/>
</dbReference>
<comment type="catalytic activity">
    <reaction evidence="5">
        <text>3'-dephospho-CoA + ATP = ADP + CoA + H(+)</text>
        <dbReference type="Rhea" id="RHEA:18245"/>
        <dbReference type="ChEBI" id="CHEBI:15378"/>
        <dbReference type="ChEBI" id="CHEBI:30616"/>
        <dbReference type="ChEBI" id="CHEBI:57287"/>
        <dbReference type="ChEBI" id="CHEBI:57328"/>
        <dbReference type="ChEBI" id="CHEBI:456216"/>
        <dbReference type="EC" id="2.7.1.24"/>
    </reaction>
</comment>
<evidence type="ECO:0000256" key="4">
    <source>
        <dbReference type="ARBA" id="ARBA00022993"/>
    </source>
</evidence>
<dbReference type="EC" id="2.7.1.24" evidence="5 6"/>
<name>H6L2A6_SAPGL</name>
<dbReference type="HAMAP" id="MF_00376">
    <property type="entry name" value="Dephospho_CoA_kinase"/>
    <property type="match status" value="1"/>
</dbReference>
<dbReference type="GO" id="GO:0015937">
    <property type="term" value="P:coenzyme A biosynthetic process"/>
    <property type="evidence" value="ECO:0007669"/>
    <property type="project" value="UniProtKB-UniRule"/>
</dbReference>
<keyword evidence="5" id="KW-0963">Cytoplasm</keyword>
<evidence type="ECO:0000256" key="2">
    <source>
        <dbReference type="ARBA" id="ARBA00022741"/>
    </source>
</evidence>
<dbReference type="Pfam" id="PF01121">
    <property type="entry name" value="CoaE"/>
    <property type="match status" value="1"/>
</dbReference>
<dbReference type="PANTHER" id="PTHR10695">
    <property type="entry name" value="DEPHOSPHO-COA KINASE-RELATED"/>
    <property type="match status" value="1"/>
</dbReference>
<dbReference type="GO" id="GO:0005524">
    <property type="term" value="F:ATP binding"/>
    <property type="evidence" value="ECO:0007669"/>
    <property type="project" value="UniProtKB-UniRule"/>
</dbReference>
<keyword evidence="2 5" id="KW-0547">Nucleotide-binding</keyword>
<dbReference type="eggNOG" id="COG0237">
    <property type="taxonomic scope" value="Bacteria"/>
</dbReference>
<dbReference type="Proteomes" id="UP000007519">
    <property type="component" value="Chromosome"/>
</dbReference>
<keyword evidence="4 5" id="KW-0173">Coenzyme A biosynthesis</keyword>
<dbReference type="OrthoDB" id="9812943at2"/>
<sequence length="203" mass="22641">MLKIGITGGIGSGKSTAARFFEALGVPLYDADKRAKWLMQNDHKLQQDLIAAFGPDTYNPAGGLNRPYLAEKVFKDKDALAQLNALVHPAVKRDTQAWQAQMQEAGHPYCLKEAALIFEANLADQFDKIIVVTAPLELRISRVMARDNLTEAAVLARINNQWPEEEKIKRADYILENSSLEALQLQVQKLDQEISKLAQSKPE</sequence>
<evidence type="ECO:0000256" key="5">
    <source>
        <dbReference type="HAMAP-Rule" id="MF_00376"/>
    </source>
</evidence>
<proteinExistence type="inferred from homology"/>
<organism evidence="7 8">
    <name type="scientific">Saprospira grandis (strain Lewin)</name>
    <dbReference type="NCBI Taxonomy" id="984262"/>
    <lineage>
        <taxon>Bacteria</taxon>
        <taxon>Pseudomonadati</taxon>
        <taxon>Bacteroidota</taxon>
        <taxon>Saprospiria</taxon>
        <taxon>Saprospirales</taxon>
        <taxon>Saprospiraceae</taxon>
        <taxon>Saprospira</taxon>
    </lineage>
</organism>
<dbReference type="HOGENOM" id="CLU_057180_3_1_10"/>
<evidence type="ECO:0000256" key="3">
    <source>
        <dbReference type="ARBA" id="ARBA00022840"/>
    </source>
</evidence>
<dbReference type="NCBIfam" id="TIGR00152">
    <property type="entry name" value="dephospho-CoA kinase"/>
    <property type="match status" value="1"/>
</dbReference>
<feature type="binding site" evidence="5">
    <location>
        <begin position="11"/>
        <end position="16"/>
    </location>
    <ligand>
        <name>ATP</name>
        <dbReference type="ChEBI" id="CHEBI:30616"/>
    </ligand>
</feature>
<dbReference type="InterPro" id="IPR027417">
    <property type="entry name" value="P-loop_NTPase"/>
</dbReference>
<evidence type="ECO:0000256" key="6">
    <source>
        <dbReference type="NCBIfam" id="TIGR00152"/>
    </source>
</evidence>
<keyword evidence="5 7" id="KW-0418">Kinase</keyword>